<dbReference type="EMBL" id="JAUSTP010000022">
    <property type="protein sequence ID" value="MDQ0190692.1"/>
    <property type="molecule type" value="Genomic_DNA"/>
</dbReference>
<gene>
    <name evidence="5" type="ORF">J2S03_002559</name>
</gene>
<organism evidence="5 6">
    <name type="scientific">Alicyclobacillus cycloheptanicus</name>
    <dbReference type="NCBI Taxonomy" id="1457"/>
    <lineage>
        <taxon>Bacteria</taxon>
        <taxon>Bacillati</taxon>
        <taxon>Bacillota</taxon>
        <taxon>Bacilli</taxon>
        <taxon>Bacillales</taxon>
        <taxon>Alicyclobacillaceae</taxon>
        <taxon>Alicyclobacillus</taxon>
    </lineage>
</organism>
<comment type="similarity">
    <text evidence="1">Belongs to the thioesterase PaaI family.</text>
</comment>
<dbReference type="PANTHER" id="PTHR21660:SF1">
    <property type="entry name" value="ACYL-COENZYME A THIOESTERASE 13"/>
    <property type="match status" value="1"/>
</dbReference>
<dbReference type="Proteomes" id="UP001232973">
    <property type="component" value="Unassembled WGS sequence"/>
</dbReference>
<name>A0ABT9XK58_9BACL</name>
<feature type="compositionally biased region" description="Gly residues" evidence="3">
    <location>
        <begin position="156"/>
        <end position="190"/>
    </location>
</feature>
<evidence type="ECO:0000256" key="2">
    <source>
        <dbReference type="ARBA" id="ARBA00022801"/>
    </source>
</evidence>
<keyword evidence="2" id="KW-0378">Hydrolase</keyword>
<dbReference type="InterPro" id="IPR006683">
    <property type="entry name" value="Thioestr_dom"/>
</dbReference>
<reference evidence="5 6" key="1">
    <citation type="submission" date="2023-07" db="EMBL/GenBank/DDBJ databases">
        <title>Genomic Encyclopedia of Type Strains, Phase IV (KMG-IV): sequencing the most valuable type-strain genomes for metagenomic binning, comparative biology and taxonomic classification.</title>
        <authorList>
            <person name="Goeker M."/>
        </authorList>
    </citation>
    <scope>NUCLEOTIDE SEQUENCE [LARGE SCALE GENOMIC DNA]</scope>
    <source>
        <strain evidence="5 6">DSM 4006</strain>
    </source>
</reference>
<dbReference type="SUPFAM" id="SSF54637">
    <property type="entry name" value="Thioesterase/thiol ester dehydrase-isomerase"/>
    <property type="match status" value="1"/>
</dbReference>
<comment type="caution">
    <text evidence="5">The sequence shown here is derived from an EMBL/GenBank/DDBJ whole genome shotgun (WGS) entry which is preliminary data.</text>
</comment>
<dbReference type="NCBIfam" id="TIGR00369">
    <property type="entry name" value="unchar_dom_1"/>
    <property type="match status" value="1"/>
</dbReference>
<evidence type="ECO:0000259" key="4">
    <source>
        <dbReference type="Pfam" id="PF03061"/>
    </source>
</evidence>
<accession>A0ABT9XK58</accession>
<evidence type="ECO:0000313" key="5">
    <source>
        <dbReference type="EMBL" id="MDQ0190692.1"/>
    </source>
</evidence>
<evidence type="ECO:0000313" key="6">
    <source>
        <dbReference type="Proteomes" id="UP001232973"/>
    </source>
</evidence>
<dbReference type="InterPro" id="IPR003736">
    <property type="entry name" value="PAAI_dom"/>
</dbReference>
<feature type="domain" description="Thioesterase" evidence="4">
    <location>
        <begin position="49"/>
        <end position="128"/>
    </location>
</feature>
<dbReference type="Pfam" id="PF03061">
    <property type="entry name" value="4HBT"/>
    <property type="match status" value="1"/>
</dbReference>
<dbReference type="InterPro" id="IPR029069">
    <property type="entry name" value="HotDog_dom_sf"/>
</dbReference>
<dbReference type="Gene3D" id="3.10.129.10">
    <property type="entry name" value="Hotdog Thioesterase"/>
    <property type="match status" value="1"/>
</dbReference>
<dbReference type="InterPro" id="IPR039298">
    <property type="entry name" value="ACOT13"/>
</dbReference>
<proteinExistence type="inferred from homology"/>
<feature type="region of interest" description="Disordered" evidence="3">
    <location>
        <begin position="136"/>
        <end position="190"/>
    </location>
</feature>
<sequence length="190" mass="20123">MNQTDVDFERIQHLQDGAYWRHIHMYIIEVSEERAVVRMDIEPEVLQIYGNVHGGVLASLIDSSMSVMLHTTLEGTEQPVTSQMNVYYLQAARGERAYLDAVATLIKRGGRLAVCRADVYDDEGTLVAYGTGEFYIRRPPRSEGTGDGATAKSGAAGTGPTGTGPTGTGTTGTGTTGTGTTGTGTTGTGE</sequence>
<dbReference type="CDD" id="cd03443">
    <property type="entry name" value="PaaI_thioesterase"/>
    <property type="match status" value="1"/>
</dbReference>
<evidence type="ECO:0000256" key="3">
    <source>
        <dbReference type="SAM" id="MobiDB-lite"/>
    </source>
</evidence>
<evidence type="ECO:0000256" key="1">
    <source>
        <dbReference type="ARBA" id="ARBA00008324"/>
    </source>
</evidence>
<dbReference type="PANTHER" id="PTHR21660">
    <property type="entry name" value="THIOESTERASE SUPERFAMILY MEMBER-RELATED"/>
    <property type="match status" value="1"/>
</dbReference>
<dbReference type="RefSeq" id="WP_274454957.1">
    <property type="nucleotide sequence ID" value="NZ_CP067097.1"/>
</dbReference>
<keyword evidence="6" id="KW-1185">Reference proteome</keyword>
<protein>
    <submittedName>
        <fullName evidence="5">Uncharacterized protein (TIGR00369 family)</fullName>
    </submittedName>
</protein>